<comment type="caution">
    <text evidence="2">The sequence shown here is derived from an EMBL/GenBank/DDBJ whole genome shotgun (WGS) entry which is preliminary data.</text>
</comment>
<reference evidence="2 3" key="1">
    <citation type="submission" date="2016-10" db="EMBL/GenBank/DDBJ databases">
        <authorList>
            <person name="Varghese N."/>
            <person name="Submissions S."/>
        </authorList>
    </citation>
    <scope>NUCLEOTIDE SEQUENCE [LARGE SCALE GENOMIC DNA]</scope>
    <source>
        <strain evidence="2 3">DSM 16525</strain>
    </source>
</reference>
<accession>A0ABY1CXA1</accession>
<dbReference type="SUPFAM" id="SSF52540">
    <property type="entry name" value="P-loop containing nucleoside triphosphate hydrolases"/>
    <property type="match status" value="1"/>
</dbReference>
<dbReference type="EMBL" id="FOIB01000019">
    <property type="protein sequence ID" value="SEU42481.1"/>
    <property type="molecule type" value="Genomic_DNA"/>
</dbReference>
<dbReference type="InterPro" id="IPR049945">
    <property type="entry name" value="AAA_22"/>
</dbReference>
<evidence type="ECO:0000259" key="1">
    <source>
        <dbReference type="Pfam" id="PF13401"/>
    </source>
</evidence>
<organism evidence="2 3">
    <name type="scientific">Myxococcus fulvus</name>
    <dbReference type="NCBI Taxonomy" id="33"/>
    <lineage>
        <taxon>Bacteria</taxon>
        <taxon>Pseudomonadati</taxon>
        <taxon>Myxococcota</taxon>
        <taxon>Myxococcia</taxon>
        <taxon>Myxococcales</taxon>
        <taxon>Cystobacterineae</taxon>
        <taxon>Myxococcaceae</taxon>
        <taxon>Myxococcus</taxon>
    </lineage>
</organism>
<gene>
    <name evidence="2" type="ORF">SAMN05443572_11966</name>
</gene>
<dbReference type="Pfam" id="PF13401">
    <property type="entry name" value="AAA_22"/>
    <property type="match status" value="1"/>
</dbReference>
<dbReference type="PANTHER" id="PTHR34301:SF8">
    <property type="entry name" value="ATPASE DOMAIN-CONTAINING PROTEIN"/>
    <property type="match status" value="1"/>
</dbReference>
<keyword evidence="3" id="KW-1185">Reference proteome</keyword>
<name>A0ABY1CXA1_MYXFU</name>
<evidence type="ECO:0000313" key="2">
    <source>
        <dbReference type="EMBL" id="SEU42481.1"/>
    </source>
</evidence>
<dbReference type="Proteomes" id="UP000183760">
    <property type="component" value="Unassembled WGS sequence"/>
</dbReference>
<feature type="domain" description="ORC1/DEAH AAA+ ATPase" evidence="1">
    <location>
        <begin position="200"/>
        <end position="347"/>
    </location>
</feature>
<dbReference type="PANTHER" id="PTHR34301">
    <property type="entry name" value="DNA-BINDING PROTEIN-RELATED"/>
    <property type="match status" value="1"/>
</dbReference>
<proteinExistence type="predicted"/>
<dbReference type="InterPro" id="IPR027417">
    <property type="entry name" value="P-loop_NTPase"/>
</dbReference>
<evidence type="ECO:0000313" key="3">
    <source>
        <dbReference type="Proteomes" id="UP000183760"/>
    </source>
</evidence>
<sequence length="533" mass="60749">MNSSRIFVDEGQEALDRNLSNLCRSVRWGHELLNRARTSNFEATHVQPLHPNKDRYWALRLKTPQHLQDGLGLAPEVLVVVVPGEVQARDLSAAFQVIQHDTKQRLDPDLIVVASDWQNLESRLEQIPAARERCIAWQFENQTGPTDRDATGLSQVLGARLATHDIFDERDPVRGRHVIGRRDEIRALTRQVIEGKSVGLFGLRKVGKTTLIRKVTDDLDPHSIDTTPLENQINNNHSRALVFFTDTQDITEMSLERVLALLCRKLCRRLSLEGISVSAPQHPSMKNFERILDKALGTTNLPLCLVIDEYDYLYEPVPIRGLSILLRLLRAKAQETRRLALVIAGRDPGLFQAPKLEGMPNPVMGWFQETWIGPFDKDSANEALKKLGRRVGLDVGPETLNTAFEWTRGHPMLHRQFGSALWHLLRKGRRTIERPATDAHLEEAKRVFREKEAARVICQEISALLSERYQDAFDLLSYLAENSPDMASQFFDWHGGYEGESSLILRRFGLVSGTQQEPEIPQLLRWYLKSRRA</sequence>
<protein>
    <submittedName>
        <fullName evidence="2">Predicted ATPase, AAA+ ATPase superfamily</fullName>
    </submittedName>
</protein>
<dbReference type="Gene3D" id="3.40.50.300">
    <property type="entry name" value="P-loop containing nucleotide triphosphate hydrolases"/>
    <property type="match status" value="1"/>
</dbReference>